<feature type="transmembrane region" description="Helical" evidence="7">
    <location>
        <begin position="48"/>
        <end position="67"/>
    </location>
</feature>
<feature type="transmembrane region" description="Helical" evidence="7">
    <location>
        <begin position="79"/>
        <end position="106"/>
    </location>
</feature>
<dbReference type="PRINTS" id="PR01036">
    <property type="entry name" value="TCRTETB"/>
</dbReference>
<keyword evidence="4 7" id="KW-0812">Transmembrane</keyword>
<dbReference type="Gene3D" id="1.20.1720.10">
    <property type="entry name" value="Multidrug resistance protein D"/>
    <property type="match status" value="1"/>
</dbReference>
<dbReference type="AlphaFoldDB" id="A0A0R2JM59"/>
<dbReference type="PANTHER" id="PTHR23501">
    <property type="entry name" value="MAJOR FACILITATOR SUPERFAMILY"/>
    <property type="match status" value="1"/>
</dbReference>
<feature type="transmembrane region" description="Helical" evidence="7">
    <location>
        <begin position="199"/>
        <end position="220"/>
    </location>
</feature>
<dbReference type="PATRIC" id="fig|1122148.6.peg.1413"/>
<reference evidence="9 10" key="1">
    <citation type="journal article" date="2015" name="Genome Announc.">
        <title>Expanding the biotechnology potential of lactobacilli through comparative genomics of 213 strains and associated genera.</title>
        <authorList>
            <person name="Sun Z."/>
            <person name="Harris H.M."/>
            <person name="McCann A."/>
            <person name="Guo C."/>
            <person name="Argimon S."/>
            <person name="Zhang W."/>
            <person name="Yang X."/>
            <person name="Jeffery I.B."/>
            <person name="Cooney J.C."/>
            <person name="Kagawa T.F."/>
            <person name="Liu W."/>
            <person name="Song Y."/>
            <person name="Salvetti E."/>
            <person name="Wrobel A."/>
            <person name="Rasinkangas P."/>
            <person name="Parkhill J."/>
            <person name="Rea M.C."/>
            <person name="O'Sullivan O."/>
            <person name="Ritari J."/>
            <person name="Douillard F.P."/>
            <person name="Paul Ross R."/>
            <person name="Yang R."/>
            <person name="Briner A.E."/>
            <person name="Felis G.E."/>
            <person name="de Vos W.M."/>
            <person name="Barrangou R."/>
            <person name="Klaenhammer T.R."/>
            <person name="Caufield P.W."/>
            <person name="Cui Y."/>
            <person name="Zhang H."/>
            <person name="O'Toole P.W."/>
        </authorList>
    </citation>
    <scope>NUCLEOTIDE SEQUENCE [LARGE SCALE GENOMIC DNA]</scope>
    <source>
        <strain evidence="9 10">DSM 20690</strain>
    </source>
</reference>
<evidence type="ECO:0000256" key="5">
    <source>
        <dbReference type="ARBA" id="ARBA00022989"/>
    </source>
</evidence>
<dbReference type="FunFam" id="1.20.1720.10:FF:000004">
    <property type="entry name" value="EmrB/QacA family drug resistance transporter"/>
    <property type="match status" value="1"/>
</dbReference>
<feature type="transmembrane region" description="Helical" evidence="7">
    <location>
        <begin position="166"/>
        <end position="187"/>
    </location>
</feature>
<dbReference type="STRING" id="53444.AYR59_01660"/>
<accession>A0A0R2JM59</accession>
<feature type="transmembrane region" description="Helical" evidence="7">
    <location>
        <begin position="332"/>
        <end position="354"/>
    </location>
</feature>
<feature type="transmembrane region" description="Helical" evidence="7">
    <location>
        <begin position="300"/>
        <end position="325"/>
    </location>
</feature>
<keyword evidence="6 7" id="KW-0472">Membrane</keyword>
<dbReference type="GO" id="GO:0022857">
    <property type="term" value="F:transmembrane transporter activity"/>
    <property type="evidence" value="ECO:0007669"/>
    <property type="project" value="InterPro"/>
</dbReference>
<feature type="transmembrane region" description="Helical" evidence="7">
    <location>
        <begin position="12"/>
        <end position="36"/>
    </location>
</feature>
<keyword evidence="3" id="KW-1003">Cell membrane</keyword>
<dbReference type="Pfam" id="PF07690">
    <property type="entry name" value="MFS_1"/>
    <property type="match status" value="1"/>
</dbReference>
<feature type="transmembrane region" description="Helical" evidence="7">
    <location>
        <begin position="267"/>
        <end position="288"/>
    </location>
</feature>
<evidence type="ECO:0000256" key="7">
    <source>
        <dbReference type="SAM" id="Phobius"/>
    </source>
</evidence>
<evidence type="ECO:0000256" key="6">
    <source>
        <dbReference type="ARBA" id="ARBA00023136"/>
    </source>
</evidence>
<dbReference type="PANTHER" id="PTHR23501:SF191">
    <property type="entry name" value="VACUOLAR BASIC AMINO ACID TRANSPORTER 4"/>
    <property type="match status" value="1"/>
</dbReference>
<organism evidence="9 10">
    <name type="scientific">Fructilactobacillus lindneri DSM 20690 = JCM 11027</name>
    <dbReference type="NCBI Taxonomy" id="1122148"/>
    <lineage>
        <taxon>Bacteria</taxon>
        <taxon>Bacillati</taxon>
        <taxon>Bacillota</taxon>
        <taxon>Bacilli</taxon>
        <taxon>Lactobacillales</taxon>
        <taxon>Lactobacillaceae</taxon>
        <taxon>Fructilactobacillus</taxon>
    </lineage>
</organism>
<evidence type="ECO:0000313" key="10">
    <source>
        <dbReference type="Proteomes" id="UP000051565"/>
    </source>
</evidence>
<feature type="transmembrane region" description="Helical" evidence="7">
    <location>
        <begin position="143"/>
        <end position="160"/>
    </location>
</feature>
<feature type="transmembrane region" description="Helical" evidence="7">
    <location>
        <begin position="403"/>
        <end position="421"/>
    </location>
</feature>
<dbReference type="GO" id="GO:0005886">
    <property type="term" value="C:plasma membrane"/>
    <property type="evidence" value="ECO:0007669"/>
    <property type="project" value="UniProtKB-SubCell"/>
</dbReference>
<dbReference type="RefSeq" id="WP_054646527.1">
    <property type="nucleotide sequence ID" value="NZ_FUXS01000003.1"/>
</dbReference>
<proteinExistence type="predicted"/>
<evidence type="ECO:0000256" key="4">
    <source>
        <dbReference type="ARBA" id="ARBA00022692"/>
    </source>
</evidence>
<feature type="transmembrane region" description="Helical" evidence="7">
    <location>
        <begin position="226"/>
        <end position="246"/>
    </location>
</feature>
<gene>
    <name evidence="9" type="ORF">IV52_GL001375</name>
</gene>
<dbReference type="InterPro" id="IPR011701">
    <property type="entry name" value="MFS"/>
</dbReference>
<evidence type="ECO:0000256" key="2">
    <source>
        <dbReference type="ARBA" id="ARBA00022448"/>
    </source>
</evidence>
<protein>
    <submittedName>
        <fullName evidence="9">Multidrug transporter</fullName>
    </submittedName>
</protein>
<dbReference type="PROSITE" id="PS50850">
    <property type="entry name" value="MFS"/>
    <property type="match status" value="1"/>
</dbReference>
<comment type="subcellular location">
    <subcellularLocation>
        <location evidence="1">Cell membrane</location>
        <topology evidence="1">Multi-pass membrane protein</topology>
    </subcellularLocation>
</comment>
<evidence type="ECO:0000313" key="9">
    <source>
        <dbReference type="EMBL" id="KRN78241.1"/>
    </source>
</evidence>
<comment type="caution">
    <text evidence="9">The sequence shown here is derived from an EMBL/GenBank/DDBJ whole genome shotgun (WGS) entry which is preliminary data.</text>
</comment>
<dbReference type="Gene3D" id="1.20.1250.20">
    <property type="entry name" value="MFS general substrate transporter like domains"/>
    <property type="match status" value="1"/>
</dbReference>
<dbReference type="EMBL" id="JQBT01000036">
    <property type="protein sequence ID" value="KRN78241.1"/>
    <property type="molecule type" value="Genomic_DNA"/>
</dbReference>
<dbReference type="InterPro" id="IPR036259">
    <property type="entry name" value="MFS_trans_sf"/>
</dbReference>
<feature type="domain" description="Major facilitator superfamily (MFS) profile" evidence="8">
    <location>
        <begin position="14"/>
        <end position="488"/>
    </location>
</feature>
<dbReference type="InterPro" id="IPR020846">
    <property type="entry name" value="MFS_dom"/>
</dbReference>
<feature type="transmembrane region" description="Helical" evidence="7">
    <location>
        <begin position="112"/>
        <end position="131"/>
    </location>
</feature>
<evidence type="ECO:0000256" key="1">
    <source>
        <dbReference type="ARBA" id="ARBA00004651"/>
    </source>
</evidence>
<feature type="transmembrane region" description="Helical" evidence="7">
    <location>
        <begin position="360"/>
        <end position="382"/>
    </location>
</feature>
<evidence type="ECO:0000259" key="8">
    <source>
        <dbReference type="PROSITE" id="PS50850"/>
    </source>
</evidence>
<dbReference type="Proteomes" id="UP000051565">
    <property type="component" value="Unassembled WGS sequence"/>
</dbReference>
<keyword evidence="5 7" id="KW-1133">Transmembrane helix</keyword>
<evidence type="ECO:0000256" key="3">
    <source>
        <dbReference type="ARBA" id="ARBA00022475"/>
    </source>
</evidence>
<keyword evidence="10" id="KW-1185">Reference proteome</keyword>
<dbReference type="SUPFAM" id="SSF103473">
    <property type="entry name" value="MFS general substrate transporter"/>
    <property type="match status" value="1"/>
</dbReference>
<name>A0A0R2JM59_9LACO</name>
<sequence>MQRKKKWTKKKLLIIISVLIATFMTSVETTIVTTALPSILSSLHGLALQSWVFATYLLTTTLSTPIYGKLSDRIGRKPIFLFGLAVFTLGSMACGLATNIGLLIAARALQGLGAGAIMPITFTLIADIFPLEERSNMMAWNNTAWGISALIGPIIGGFIVDQLSWHWIFFINVPLGMIVFILIYFGYRDPVQQTTTLKMDYFGSSWLALFLISLLVTLQLLSDPKINYSLLIIGLVIIVISFVLFIRTEKNASDPVIPLKLFKSWTFSAQILTALLLSGIQFGFQIYFPMWLQSIYKVSATVAGLAITPGPIAWLITSFFVGALIKHLAPKFITIPIVIIQFAFYLVLVCSSVSLPIVWFYVIAGVTGAGLGIIITMNTVVAQAIVPKENVGVASSMITLGRTLGQTVMTGIFGFVFNLTLNLEHNHYPQINPKLLNSVISSKNASAVHLSSELVREINQILLTAFHNVFYLTLILFVIIIIVNMCDKLNKPIVMKNK</sequence>
<feature type="transmembrane region" description="Helical" evidence="7">
    <location>
        <begin position="469"/>
        <end position="486"/>
    </location>
</feature>
<keyword evidence="2" id="KW-0813">Transport</keyword>